<dbReference type="VEuPathDB" id="VectorBase:HLOH_063405"/>
<dbReference type="OrthoDB" id="423498at2759"/>
<dbReference type="Gene3D" id="2.120.10.30">
    <property type="entry name" value="TolB, C-terminal domain"/>
    <property type="match status" value="1"/>
</dbReference>
<protein>
    <submittedName>
        <fullName evidence="1">Uncharacterized protein</fullName>
    </submittedName>
</protein>
<accession>A0A9J6FR70</accession>
<comment type="caution">
    <text evidence="1">The sequence shown here is derived from an EMBL/GenBank/DDBJ whole genome shotgun (WGS) entry which is preliminary data.</text>
</comment>
<organism evidence="1 2">
    <name type="scientific">Haemaphysalis longicornis</name>
    <name type="common">Bush tick</name>
    <dbReference type="NCBI Taxonomy" id="44386"/>
    <lineage>
        <taxon>Eukaryota</taxon>
        <taxon>Metazoa</taxon>
        <taxon>Ecdysozoa</taxon>
        <taxon>Arthropoda</taxon>
        <taxon>Chelicerata</taxon>
        <taxon>Arachnida</taxon>
        <taxon>Acari</taxon>
        <taxon>Parasitiformes</taxon>
        <taxon>Ixodida</taxon>
        <taxon>Ixodoidea</taxon>
        <taxon>Ixodidae</taxon>
        <taxon>Haemaphysalinae</taxon>
        <taxon>Haemaphysalis</taxon>
    </lineage>
</organism>
<sequence>MLELRRSPAVLTGAHNALNTHCKSVVGRTDKQWKTVEMPGLRVRAISKRRCQVGDAPHWDEKAQALLYVDSYAGYVNRLDPETP</sequence>
<dbReference type="EMBL" id="JABSTR010000002">
    <property type="protein sequence ID" value="KAH9364753.1"/>
    <property type="molecule type" value="Genomic_DNA"/>
</dbReference>
<dbReference type="AlphaFoldDB" id="A0A9J6FR70"/>
<evidence type="ECO:0000313" key="1">
    <source>
        <dbReference type="EMBL" id="KAH9364753.1"/>
    </source>
</evidence>
<evidence type="ECO:0000313" key="2">
    <source>
        <dbReference type="Proteomes" id="UP000821853"/>
    </source>
</evidence>
<proteinExistence type="predicted"/>
<name>A0A9J6FR70_HAELO</name>
<reference evidence="1 2" key="1">
    <citation type="journal article" date="2020" name="Cell">
        <title>Large-Scale Comparative Analyses of Tick Genomes Elucidate Their Genetic Diversity and Vector Capacities.</title>
        <authorList>
            <consortium name="Tick Genome and Microbiome Consortium (TIGMIC)"/>
            <person name="Jia N."/>
            <person name="Wang J."/>
            <person name="Shi W."/>
            <person name="Du L."/>
            <person name="Sun Y."/>
            <person name="Zhan W."/>
            <person name="Jiang J.F."/>
            <person name="Wang Q."/>
            <person name="Zhang B."/>
            <person name="Ji P."/>
            <person name="Bell-Sakyi L."/>
            <person name="Cui X.M."/>
            <person name="Yuan T.T."/>
            <person name="Jiang B.G."/>
            <person name="Yang W.F."/>
            <person name="Lam T.T."/>
            <person name="Chang Q.C."/>
            <person name="Ding S.J."/>
            <person name="Wang X.J."/>
            <person name="Zhu J.G."/>
            <person name="Ruan X.D."/>
            <person name="Zhao L."/>
            <person name="Wei J.T."/>
            <person name="Ye R.Z."/>
            <person name="Que T.C."/>
            <person name="Du C.H."/>
            <person name="Zhou Y.H."/>
            <person name="Cheng J.X."/>
            <person name="Dai P.F."/>
            <person name="Guo W.B."/>
            <person name="Han X.H."/>
            <person name="Huang E.J."/>
            <person name="Li L.F."/>
            <person name="Wei W."/>
            <person name="Gao Y.C."/>
            <person name="Liu J.Z."/>
            <person name="Shao H.Z."/>
            <person name="Wang X."/>
            <person name="Wang C.C."/>
            <person name="Yang T.C."/>
            <person name="Huo Q.B."/>
            <person name="Li W."/>
            <person name="Chen H.Y."/>
            <person name="Chen S.E."/>
            <person name="Zhou L.G."/>
            <person name="Ni X.B."/>
            <person name="Tian J.H."/>
            <person name="Sheng Y."/>
            <person name="Liu T."/>
            <person name="Pan Y.S."/>
            <person name="Xia L.Y."/>
            <person name="Li J."/>
            <person name="Zhao F."/>
            <person name="Cao W.C."/>
        </authorList>
    </citation>
    <scope>NUCLEOTIDE SEQUENCE [LARGE SCALE GENOMIC DNA]</scope>
    <source>
        <strain evidence="1">HaeL-2018</strain>
    </source>
</reference>
<dbReference type="Proteomes" id="UP000821853">
    <property type="component" value="Chromosome 10"/>
</dbReference>
<keyword evidence="2" id="KW-1185">Reference proteome</keyword>
<dbReference type="InterPro" id="IPR011042">
    <property type="entry name" value="6-blade_b-propeller_TolB-like"/>
</dbReference>
<gene>
    <name evidence="1" type="ORF">HPB48_019428</name>
</gene>